<reference evidence="3" key="1">
    <citation type="submission" date="2013-02" db="EMBL/GenBank/DDBJ databases">
        <authorList>
            <consortium name="The Broad Institute Genome Sequencing Platform"/>
            <person name="Cuomo C."/>
            <person name="Becnel J."/>
            <person name="Sanscrainte N."/>
            <person name="Walker B."/>
            <person name="Young S.K."/>
            <person name="Zeng Q."/>
            <person name="Gargeya S."/>
            <person name="Fitzgerald M."/>
            <person name="Haas B."/>
            <person name="Abouelleil A."/>
            <person name="Alvarado L."/>
            <person name="Arachchi H.M."/>
            <person name="Berlin A.M."/>
            <person name="Chapman S.B."/>
            <person name="Dewar J."/>
            <person name="Goldberg J."/>
            <person name="Griggs A."/>
            <person name="Gujja S."/>
            <person name="Hansen M."/>
            <person name="Howarth C."/>
            <person name="Imamovic A."/>
            <person name="Larimer J."/>
            <person name="McCowan C."/>
            <person name="Murphy C."/>
            <person name="Neiman D."/>
            <person name="Pearson M."/>
            <person name="Priest M."/>
            <person name="Roberts A."/>
            <person name="Saif S."/>
            <person name="Shea T."/>
            <person name="Sisk P."/>
            <person name="Sykes S."/>
            <person name="Wortman J."/>
            <person name="Nusbaum C."/>
            <person name="Birren B."/>
        </authorList>
    </citation>
    <scope>NUCLEOTIDE SEQUENCE [LARGE SCALE GENOMIC DNA]</scope>
    <source>
        <strain evidence="3">PRA339</strain>
    </source>
</reference>
<sequence>MYFLLFVLQAFYCISPLYEQYLKDLMYLYLYEENPEQLNKEHTFYVDKISFYTIYLDDNGVQELFVFEELEKWEEANGHLKGIEELMAIVKNINENNETVALELFNKLKAELLISVQLNTDLGTTMDKTTIEAIIAQKKLAIEALSTDKIIKTPTP</sequence>
<feature type="signal peptide" evidence="1">
    <location>
        <begin position="1"/>
        <end position="19"/>
    </location>
</feature>
<name>A0A059F3X1_9MICR</name>
<keyword evidence="3" id="KW-1185">Reference proteome</keyword>
<dbReference type="VEuPathDB" id="MicrosporidiaDB:H312_00862"/>
<keyword evidence="1" id="KW-0732">Signal</keyword>
<feature type="chain" id="PRO_5001577723" evidence="1">
    <location>
        <begin position="20"/>
        <end position="156"/>
    </location>
</feature>
<evidence type="ECO:0000256" key="1">
    <source>
        <dbReference type="SAM" id="SignalP"/>
    </source>
</evidence>
<dbReference type="Proteomes" id="UP000030655">
    <property type="component" value="Unassembled WGS sequence"/>
</dbReference>
<reference evidence="2 3" key="2">
    <citation type="submission" date="2014-03" db="EMBL/GenBank/DDBJ databases">
        <title>The Genome Sequence of Anncaliia algerae insect isolate PRA339.</title>
        <authorList>
            <consortium name="The Broad Institute Genome Sequencing Platform"/>
            <consortium name="The Broad Institute Genome Sequencing Center for Infectious Disease"/>
            <person name="Cuomo C."/>
            <person name="Becnel J."/>
            <person name="Sanscrainte N."/>
            <person name="Walker B."/>
            <person name="Young S.K."/>
            <person name="Zeng Q."/>
            <person name="Gargeya S."/>
            <person name="Fitzgerald M."/>
            <person name="Haas B."/>
            <person name="Abouelleil A."/>
            <person name="Alvarado L."/>
            <person name="Arachchi H.M."/>
            <person name="Berlin A.M."/>
            <person name="Chapman S.B."/>
            <person name="Dewar J."/>
            <person name="Goldberg J."/>
            <person name="Griggs A."/>
            <person name="Gujja S."/>
            <person name="Hansen M."/>
            <person name="Howarth C."/>
            <person name="Imamovic A."/>
            <person name="Larimer J."/>
            <person name="McCowan C."/>
            <person name="Murphy C."/>
            <person name="Neiman D."/>
            <person name="Pearson M."/>
            <person name="Priest M."/>
            <person name="Roberts A."/>
            <person name="Saif S."/>
            <person name="Shea T."/>
            <person name="Sisk P."/>
            <person name="Sykes S."/>
            <person name="Wortman J."/>
            <person name="Nusbaum C."/>
            <person name="Birren B."/>
        </authorList>
    </citation>
    <scope>NUCLEOTIDE SEQUENCE [LARGE SCALE GENOMIC DNA]</scope>
    <source>
        <strain evidence="2 3">PRA339</strain>
    </source>
</reference>
<proteinExistence type="predicted"/>
<gene>
    <name evidence="2" type="ORF">H312_00862</name>
</gene>
<organism evidence="2 3">
    <name type="scientific">Anncaliia algerae PRA339</name>
    <dbReference type="NCBI Taxonomy" id="1288291"/>
    <lineage>
        <taxon>Eukaryota</taxon>
        <taxon>Fungi</taxon>
        <taxon>Fungi incertae sedis</taxon>
        <taxon>Microsporidia</taxon>
        <taxon>Tubulinosematoidea</taxon>
        <taxon>Tubulinosematidae</taxon>
        <taxon>Anncaliia</taxon>
    </lineage>
</organism>
<evidence type="ECO:0000313" key="3">
    <source>
        <dbReference type="Proteomes" id="UP000030655"/>
    </source>
</evidence>
<protein>
    <submittedName>
        <fullName evidence="2">Uncharacterized protein</fullName>
    </submittedName>
</protein>
<accession>A0A059F3X1</accession>
<dbReference type="HOGENOM" id="CLU_1686114_0_0_1"/>
<evidence type="ECO:0000313" key="2">
    <source>
        <dbReference type="EMBL" id="KCZ81684.1"/>
    </source>
</evidence>
<dbReference type="AlphaFoldDB" id="A0A059F3X1"/>
<dbReference type="EMBL" id="KK365138">
    <property type="protein sequence ID" value="KCZ81684.1"/>
    <property type="molecule type" value="Genomic_DNA"/>
</dbReference>
<dbReference type="OrthoDB" id="2196459at2759"/>